<sequence>MSDPQRPTHDRDLPESMEEDELTRRPGEDQMPSDPDVQAERPLDDIGDTDG</sequence>
<evidence type="ECO:0000256" key="1">
    <source>
        <dbReference type="SAM" id="MobiDB-lite"/>
    </source>
</evidence>
<dbReference type="EMBL" id="CP045851">
    <property type="protein sequence ID" value="QGG94477.1"/>
    <property type="molecule type" value="Genomic_DNA"/>
</dbReference>
<dbReference type="AlphaFoldDB" id="A0A5Q2RK95"/>
<organism evidence="2 3">
    <name type="scientific">Actinomarinicola tropica</name>
    <dbReference type="NCBI Taxonomy" id="2789776"/>
    <lineage>
        <taxon>Bacteria</taxon>
        <taxon>Bacillati</taxon>
        <taxon>Actinomycetota</taxon>
        <taxon>Acidimicrobiia</taxon>
        <taxon>Acidimicrobiales</taxon>
        <taxon>Iamiaceae</taxon>
        <taxon>Actinomarinicola</taxon>
    </lineage>
</organism>
<dbReference type="KEGG" id="atq:GH723_04810"/>
<proteinExistence type="predicted"/>
<feature type="region of interest" description="Disordered" evidence="1">
    <location>
        <begin position="1"/>
        <end position="51"/>
    </location>
</feature>
<dbReference type="Proteomes" id="UP000334019">
    <property type="component" value="Chromosome"/>
</dbReference>
<name>A0A5Q2RK95_9ACTN</name>
<keyword evidence="3" id="KW-1185">Reference proteome</keyword>
<dbReference type="RefSeq" id="WP_153758583.1">
    <property type="nucleotide sequence ID" value="NZ_CP045851.1"/>
</dbReference>
<evidence type="ECO:0000313" key="3">
    <source>
        <dbReference type="Proteomes" id="UP000334019"/>
    </source>
</evidence>
<gene>
    <name evidence="2" type="ORF">GH723_04810</name>
</gene>
<accession>A0A5Q2RK95</accession>
<protein>
    <submittedName>
        <fullName evidence="2">Uncharacterized protein</fullName>
    </submittedName>
</protein>
<reference evidence="2 3" key="1">
    <citation type="submission" date="2019-11" db="EMBL/GenBank/DDBJ databases">
        <authorList>
            <person name="He Y."/>
        </authorList>
    </citation>
    <scope>NUCLEOTIDE SEQUENCE [LARGE SCALE GENOMIC DNA]</scope>
    <source>
        <strain evidence="2 3">SCSIO 58843</strain>
    </source>
</reference>
<feature type="compositionally biased region" description="Basic and acidic residues" evidence="1">
    <location>
        <begin position="1"/>
        <end position="14"/>
    </location>
</feature>
<evidence type="ECO:0000313" key="2">
    <source>
        <dbReference type="EMBL" id="QGG94477.1"/>
    </source>
</evidence>